<sequence>MFCFRVAELVNEMRCYFFLCIQRQLGSVDGRDELRSQRM</sequence>
<organism evidence="1">
    <name type="scientific">Arundo donax</name>
    <name type="common">Giant reed</name>
    <name type="synonym">Donax arundinaceus</name>
    <dbReference type="NCBI Taxonomy" id="35708"/>
    <lineage>
        <taxon>Eukaryota</taxon>
        <taxon>Viridiplantae</taxon>
        <taxon>Streptophyta</taxon>
        <taxon>Embryophyta</taxon>
        <taxon>Tracheophyta</taxon>
        <taxon>Spermatophyta</taxon>
        <taxon>Magnoliopsida</taxon>
        <taxon>Liliopsida</taxon>
        <taxon>Poales</taxon>
        <taxon>Poaceae</taxon>
        <taxon>PACMAD clade</taxon>
        <taxon>Arundinoideae</taxon>
        <taxon>Arundineae</taxon>
        <taxon>Arundo</taxon>
    </lineage>
</organism>
<accession>A0A0A9HPV9</accession>
<dbReference type="EMBL" id="GBRH01162943">
    <property type="protein sequence ID" value="JAE34953.1"/>
    <property type="molecule type" value="Transcribed_RNA"/>
</dbReference>
<proteinExistence type="predicted"/>
<reference evidence="1" key="2">
    <citation type="journal article" date="2015" name="Data Brief">
        <title>Shoot transcriptome of the giant reed, Arundo donax.</title>
        <authorList>
            <person name="Barrero R.A."/>
            <person name="Guerrero F.D."/>
            <person name="Moolhuijzen P."/>
            <person name="Goolsby J.A."/>
            <person name="Tidwell J."/>
            <person name="Bellgard S.E."/>
            <person name="Bellgard M.I."/>
        </authorList>
    </citation>
    <scope>NUCLEOTIDE SEQUENCE</scope>
    <source>
        <tissue evidence="1">Shoot tissue taken approximately 20 cm above the soil surface</tissue>
    </source>
</reference>
<name>A0A0A9HPV9_ARUDO</name>
<reference evidence="1" key="1">
    <citation type="submission" date="2014-09" db="EMBL/GenBank/DDBJ databases">
        <authorList>
            <person name="Magalhaes I.L.F."/>
            <person name="Oliveira U."/>
            <person name="Santos F.R."/>
            <person name="Vidigal T.H.D.A."/>
            <person name="Brescovit A.D."/>
            <person name="Santos A.J."/>
        </authorList>
    </citation>
    <scope>NUCLEOTIDE SEQUENCE</scope>
    <source>
        <tissue evidence="1">Shoot tissue taken approximately 20 cm above the soil surface</tissue>
    </source>
</reference>
<dbReference type="AlphaFoldDB" id="A0A0A9HPV9"/>
<evidence type="ECO:0000313" key="1">
    <source>
        <dbReference type="EMBL" id="JAE34953.1"/>
    </source>
</evidence>
<protein>
    <submittedName>
        <fullName evidence="1">Uncharacterized protein</fullName>
    </submittedName>
</protein>